<evidence type="ECO:0000256" key="1">
    <source>
        <dbReference type="SAM" id="Coils"/>
    </source>
</evidence>
<reference evidence="3" key="3">
    <citation type="submission" date="2015-06" db="UniProtKB">
        <authorList>
            <consortium name="EnsemblMetazoa"/>
        </authorList>
    </citation>
    <scope>IDENTIFICATION</scope>
</reference>
<accession>R7V6J8</accession>
<name>R7V6J8_CAPTE</name>
<dbReference type="AlphaFoldDB" id="R7V6J8"/>
<protein>
    <submittedName>
        <fullName evidence="2 3">Uncharacterized protein</fullName>
    </submittedName>
</protein>
<dbReference type="Proteomes" id="UP000014760">
    <property type="component" value="Unassembled WGS sequence"/>
</dbReference>
<evidence type="ECO:0000313" key="4">
    <source>
        <dbReference type="Proteomes" id="UP000014760"/>
    </source>
</evidence>
<feature type="coiled-coil region" evidence="1">
    <location>
        <begin position="9"/>
        <end position="36"/>
    </location>
</feature>
<evidence type="ECO:0000313" key="2">
    <source>
        <dbReference type="EMBL" id="ELU14087.1"/>
    </source>
</evidence>
<dbReference type="HOGENOM" id="CLU_1305898_0_0_1"/>
<dbReference type="EMBL" id="KB294781">
    <property type="protein sequence ID" value="ELU14087.1"/>
    <property type="molecule type" value="Genomic_DNA"/>
</dbReference>
<keyword evidence="1" id="KW-0175">Coiled coil</keyword>
<dbReference type="OMA" id="VHEMFME"/>
<dbReference type="EnsemblMetazoa" id="CapteT191424">
    <property type="protein sequence ID" value="CapteP191424"/>
    <property type="gene ID" value="CapteG191424"/>
</dbReference>
<evidence type="ECO:0000313" key="3">
    <source>
        <dbReference type="EnsemblMetazoa" id="CapteP191424"/>
    </source>
</evidence>
<keyword evidence="4" id="KW-1185">Reference proteome</keyword>
<proteinExistence type="predicted"/>
<organism evidence="2">
    <name type="scientific">Capitella teleta</name>
    <name type="common">Polychaete worm</name>
    <dbReference type="NCBI Taxonomy" id="283909"/>
    <lineage>
        <taxon>Eukaryota</taxon>
        <taxon>Metazoa</taxon>
        <taxon>Spiralia</taxon>
        <taxon>Lophotrochozoa</taxon>
        <taxon>Annelida</taxon>
        <taxon>Polychaeta</taxon>
        <taxon>Sedentaria</taxon>
        <taxon>Scolecida</taxon>
        <taxon>Capitellidae</taxon>
        <taxon>Capitella</taxon>
    </lineage>
</organism>
<reference evidence="2 4" key="2">
    <citation type="journal article" date="2013" name="Nature">
        <title>Insights into bilaterian evolution from three spiralian genomes.</title>
        <authorList>
            <person name="Simakov O."/>
            <person name="Marletaz F."/>
            <person name="Cho S.J."/>
            <person name="Edsinger-Gonzales E."/>
            <person name="Havlak P."/>
            <person name="Hellsten U."/>
            <person name="Kuo D.H."/>
            <person name="Larsson T."/>
            <person name="Lv J."/>
            <person name="Arendt D."/>
            <person name="Savage R."/>
            <person name="Osoegawa K."/>
            <person name="de Jong P."/>
            <person name="Grimwood J."/>
            <person name="Chapman J.A."/>
            <person name="Shapiro H."/>
            <person name="Aerts A."/>
            <person name="Otillar R.P."/>
            <person name="Terry A.Y."/>
            <person name="Boore J.L."/>
            <person name="Grigoriev I.V."/>
            <person name="Lindberg D.R."/>
            <person name="Seaver E.C."/>
            <person name="Weisblat D.A."/>
            <person name="Putnam N.H."/>
            <person name="Rokhsar D.S."/>
        </authorList>
    </citation>
    <scope>NUCLEOTIDE SEQUENCE</scope>
    <source>
        <strain evidence="2 4">I ESC-2004</strain>
    </source>
</reference>
<reference evidence="4" key="1">
    <citation type="submission" date="2012-12" db="EMBL/GenBank/DDBJ databases">
        <authorList>
            <person name="Hellsten U."/>
            <person name="Grimwood J."/>
            <person name="Chapman J.A."/>
            <person name="Shapiro H."/>
            <person name="Aerts A."/>
            <person name="Otillar R.P."/>
            <person name="Terry A.Y."/>
            <person name="Boore J.L."/>
            <person name="Simakov O."/>
            <person name="Marletaz F."/>
            <person name="Cho S.-J."/>
            <person name="Edsinger-Gonzales E."/>
            <person name="Havlak P."/>
            <person name="Kuo D.-H."/>
            <person name="Larsson T."/>
            <person name="Lv J."/>
            <person name="Arendt D."/>
            <person name="Savage R."/>
            <person name="Osoegawa K."/>
            <person name="de Jong P."/>
            <person name="Lindberg D.R."/>
            <person name="Seaver E.C."/>
            <person name="Weisblat D.A."/>
            <person name="Putnam N.H."/>
            <person name="Grigoriev I.V."/>
            <person name="Rokhsar D.S."/>
        </authorList>
    </citation>
    <scope>NUCLEOTIDE SEQUENCE</scope>
    <source>
        <strain evidence="4">I ESC-2004</strain>
    </source>
</reference>
<dbReference type="EMBL" id="AMQN01038921">
    <property type="status" value="NOT_ANNOTATED_CDS"/>
    <property type="molecule type" value="Genomic_DNA"/>
</dbReference>
<gene>
    <name evidence="2" type="ORF">CAPTEDRAFT_191424</name>
</gene>
<sequence>MSTQSSVDKVEEEDVLQELDETINCLKGRVEQNKEELLPPLKNFIAKIKSCATDSALSSALQCFGRYTGLKTRKRLANQGNILVQPTAIARRKTLFGGRRVIHLGRPLKGVNLKRESAVIRQNSRTLSRKKASTVSPSLPQPTYDSKNRVLGHPSLQSRMAICKTWPDTVASLISTMFRRWYPSMNIRFNFLLKFAGLLSSWWRCSGQSIR</sequence>